<accession>A0ABD5YV18</accession>
<evidence type="ECO:0000313" key="2">
    <source>
        <dbReference type="Proteomes" id="UP001596417"/>
    </source>
</evidence>
<protein>
    <submittedName>
        <fullName evidence="1">Uncharacterized protein</fullName>
    </submittedName>
</protein>
<comment type="caution">
    <text evidence="1">The sequence shown here is derived from an EMBL/GenBank/DDBJ whole genome shotgun (WGS) entry which is preliminary data.</text>
</comment>
<dbReference type="RefSeq" id="WP_264556781.1">
    <property type="nucleotide sequence ID" value="NZ_CP109982.1"/>
</dbReference>
<evidence type="ECO:0000313" key="1">
    <source>
        <dbReference type="EMBL" id="MFC7193068.1"/>
    </source>
</evidence>
<sequence>MTDLIRVELADALHAATLGEGVACDYHQRPKEISTDDSVLLEAMRLVDHPQLQLEQWPEDWVIDAARCADHTVDEIVAPTRGFEEALISVSLTVSNGVVSVSMPSPEDVSVLDFSSATDGTHPILIDQQLVDARQPNDHGIFRWTRIAGMVAAEPPEPLRGHIENLIEGSREVLETVEKRI</sequence>
<keyword evidence="2" id="KW-1185">Reference proteome</keyword>
<dbReference type="EMBL" id="JBHTAX010000006">
    <property type="protein sequence ID" value="MFC7193068.1"/>
    <property type="molecule type" value="Genomic_DNA"/>
</dbReference>
<gene>
    <name evidence="1" type="ORF">ACFQL7_27035</name>
</gene>
<reference evidence="1 2" key="1">
    <citation type="journal article" date="2019" name="Int. J. Syst. Evol. Microbiol.">
        <title>The Global Catalogue of Microorganisms (GCM) 10K type strain sequencing project: providing services to taxonomists for standard genome sequencing and annotation.</title>
        <authorList>
            <consortium name="The Broad Institute Genomics Platform"/>
            <consortium name="The Broad Institute Genome Sequencing Center for Infectious Disease"/>
            <person name="Wu L."/>
            <person name="Ma J."/>
        </authorList>
    </citation>
    <scope>NUCLEOTIDE SEQUENCE [LARGE SCALE GENOMIC DNA]</scope>
    <source>
        <strain evidence="1 2">RDMS1</strain>
    </source>
</reference>
<proteinExistence type="predicted"/>
<dbReference type="Proteomes" id="UP001596417">
    <property type="component" value="Unassembled WGS sequence"/>
</dbReference>
<name>A0ABD5YV18_9EURY</name>
<dbReference type="GeneID" id="76202683"/>
<dbReference type="AlphaFoldDB" id="A0ABD5YV18"/>
<organism evidence="1 2">
    <name type="scientific">Halocatena marina</name>
    <dbReference type="NCBI Taxonomy" id="2934937"/>
    <lineage>
        <taxon>Archaea</taxon>
        <taxon>Methanobacteriati</taxon>
        <taxon>Methanobacteriota</taxon>
        <taxon>Stenosarchaea group</taxon>
        <taxon>Halobacteria</taxon>
        <taxon>Halobacteriales</taxon>
        <taxon>Natronomonadaceae</taxon>
        <taxon>Halocatena</taxon>
    </lineage>
</organism>